<evidence type="ECO:0000256" key="6">
    <source>
        <dbReference type="SAM" id="Phobius"/>
    </source>
</evidence>
<keyword evidence="3 6" id="KW-0812">Transmembrane</keyword>
<feature type="transmembrane region" description="Helical" evidence="6">
    <location>
        <begin position="249"/>
        <end position="270"/>
    </location>
</feature>
<dbReference type="SUPFAM" id="SSF82866">
    <property type="entry name" value="Multidrug efflux transporter AcrB transmembrane domain"/>
    <property type="match status" value="2"/>
</dbReference>
<feature type="transmembrane region" description="Helical" evidence="6">
    <location>
        <begin position="608"/>
        <end position="627"/>
    </location>
</feature>
<organism evidence="8">
    <name type="scientific">Boseongicola sp. SB0664_bin_43</name>
    <dbReference type="NCBI Taxonomy" id="2604844"/>
    <lineage>
        <taxon>Bacteria</taxon>
        <taxon>Pseudomonadati</taxon>
        <taxon>Pseudomonadota</taxon>
        <taxon>Alphaproteobacteria</taxon>
        <taxon>Rhodobacterales</taxon>
        <taxon>Paracoccaceae</taxon>
        <taxon>Boseongicola</taxon>
    </lineage>
</organism>
<evidence type="ECO:0000313" key="8">
    <source>
        <dbReference type="EMBL" id="MXY34140.1"/>
    </source>
</evidence>
<feature type="transmembrane region" description="Helical" evidence="6">
    <location>
        <begin position="352"/>
        <end position="377"/>
    </location>
</feature>
<dbReference type="Pfam" id="PF03176">
    <property type="entry name" value="MMPL"/>
    <property type="match status" value="2"/>
</dbReference>
<evidence type="ECO:0000256" key="2">
    <source>
        <dbReference type="ARBA" id="ARBA00022475"/>
    </source>
</evidence>
<feature type="transmembrane region" description="Helical" evidence="6">
    <location>
        <begin position="276"/>
        <end position="299"/>
    </location>
</feature>
<dbReference type="PRINTS" id="PR00702">
    <property type="entry name" value="ACRIFLAVINRP"/>
</dbReference>
<dbReference type="GO" id="GO:0022857">
    <property type="term" value="F:transmembrane transporter activity"/>
    <property type="evidence" value="ECO:0007669"/>
    <property type="project" value="InterPro"/>
</dbReference>
<name>A0A6B0Y357_9RHOB</name>
<comment type="caution">
    <text evidence="8">The sequence shown here is derived from an EMBL/GenBank/DDBJ whole genome shotgun (WGS) entry which is preliminary data.</text>
</comment>
<dbReference type="InterPro" id="IPR000731">
    <property type="entry name" value="SSD"/>
</dbReference>
<proteinExistence type="predicted"/>
<feature type="transmembrane region" description="Helical" evidence="6">
    <location>
        <begin position="731"/>
        <end position="757"/>
    </location>
</feature>
<dbReference type="Gene3D" id="1.20.1640.10">
    <property type="entry name" value="Multidrug efflux transporter AcrB transmembrane domain"/>
    <property type="match status" value="2"/>
</dbReference>
<dbReference type="EMBL" id="VXRY01000341">
    <property type="protein sequence ID" value="MXY34140.1"/>
    <property type="molecule type" value="Genomic_DNA"/>
</dbReference>
<evidence type="ECO:0000256" key="4">
    <source>
        <dbReference type="ARBA" id="ARBA00022989"/>
    </source>
</evidence>
<feature type="transmembrane region" description="Helical" evidence="6">
    <location>
        <begin position="320"/>
        <end position="340"/>
    </location>
</feature>
<keyword evidence="4 6" id="KW-1133">Transmembrane helix</keyword>
<evidence type="ECO:0000256" key="5">
    <source>
        <dbReference type="ARBA" id="ARBA00023136"/>
    </source>
</evidence>
<protein>
    <submittedName>
        <fullName evidence="8">MMPL family transporter</fullName>
    </submittedName>
</protein>
<feature type="domain" description="SSD" evidence="7">
    <location>
        <begin position="248"/>
        <end position="374"/>
    </location>
</feature>
<accession>A0A6B0Y357</accession>
<dbReference type="InterPro" id="IPR001036">
    <property type="entry name" value="Acrflvin-R"/>
</dbReference>
<feature type="transmembrane region" description="Helical" evidence="6">
    <location>
        <begin position="705"/>
        <end position="725"/>
    </location>
</feature>
<gene>
    <name evidence="8" type="ORF">F4Y60_08640</name>
</gene>
<dbReference type="InterPro" id="IPR004869">
    <property type="entry name" value="MMPL_dom"/>
</dbReference>
<comment type="subcellular location">
    <subcellularLocation>
        <location evidence="1">Cell membrane</location>
        <topology evidence="1">Multi-pass membrane protein</topology>
    </subcellularLocation>
</comment>
<evidence type="ECO:0000256" key="1">
    <source>
        <dbReference type="ARBA" id="ARBA00004651"/>
    </source>
</evidence>
<dbReference type="GO" id="GO:0005886">
    <property type="term" value="C:plasma membrane"/>
    <property type="evidence" value="ECO:0007669"/>
    <property type="project" value="UniProtKB-SubCell"/>
</dbReference>
<dbReference type="PANTHER" id="PTHR33406">
    <property type="entry name" value="MEMBRANE PROTEIN MJ1562-RELATED"/>
    <property type="match status" value="1"/>
</dbReference>
<dbReference type="PANTHER" id="PTHR33406:SF13">
    <property type="entry name" value="MEMBRANE PROTEIN YDFJ"/>
    <property type="match status" value="1"/>
</dbReference>
<evidence type="ECO:0000256" key="3">
    <source>
        <dbReference type="ARBA" id="ARBA00022692"/>
    </source>
</evidence>
<feature type="transmembrane region" description="Helical" evidence="6">
    <location>
        <begin position="226"/>
        <end position="242"/>
    </location>
</feature>
<evidence type="ECO:0000259" key="7">
    <source>
        <dbReference type="PROSITE" id="PS50156"/>
    </source>
</evidence>
<feature type="transmembrane region" description="Helical" evidence="6">
    <location>
        <begin position="647"/>
        <end position="671"/>
    </location>
</feature>
<keyword evidence="5 6" id="KW-0472">Membrane</keyword>
<keyword evidence="2" id="KW-1003">Cell membrane</keyword>
<dbReference type="InterPro" id="IPR050545">
    <property type="entry name" value="Mycobact_MmpL"/>
</dbReference>
<dbReference type="AlphaFoldDB" id="A0A6B0Y357"/>
<reference evidence="8" key="1">
    <citation type="submission" date="2019-09" db="EMBL/GenBank/DDBJ databases">
        <title>Characterisation of the sponge microbiome using genome-centric metagenomics.</title>
        <authorList>
            <person name="Engelberts J.P."/>
            <person name="Robbins S.J."/>
            <person name="De Goeij J.M."/>
            <person name="Aranda M."/>
            <person name="Bell S.C."/>
            <person name="Webster N.S."/>
        </authorList>
    </citation>
    <scope>NUCLEOTIDE SEQUENCE</scope>
    <source>
        <strain evidence="8">SB0664_bin_43</strain>
    </source>
</reference>
<dbReference type="PROSITE" id="PS50156">
    <property type="entry name" value="SSD"/>
    <property type="match status" value="1"/>
</dbReference>
<sequence>MMPALLDRYITCVLRFRWLVLALASLAMLAAAAGLPGLTVSGSYRVLFGADNPHLLAFDAVQDTYSASRTALIAVAPRDGSVFTRETLDAVEQLTEAAWLTPHSVRVTSLTNYFHSEAIEDELTIEPLVEDAMSLSDAELDRVQAIALNEPELVGQLVAADGRVGALIIDFILSEPEEPAWEEISNYLRGLLDEARAAHPDLSYFLTGNVILNQTFEDAGKDAEELIPVVFFVVMTIAALLLRSVYAAVAVGIAVVFVVLTAVGVAGWLGTMLTPISASVPIIVMAVGVAHSIHIVTTAQAGMREGLERNAALAASLRENMYPVFLTSATTAIGFLSLNTSNSPPFHVLGNLVALGVLFTFIYSVTLLPALLSILPLRPSRSRAGRAGFFERLGDFVVARRKPLLWSGLLVVAALASGLPRNEASDNWLHHFDERYAFRTDTEFIVENLTGLDRLDYSLSSGSEGGITEPDYLRKLEAFATWYRAQPEVLHVQAFSDIMKRVNKSMHGDDPAFYRIPEERELAAQLLLLYEFSLPFGADLNDRIDIGKSSTRMTVALDNTSTKEHLDIDARAQAWLQDNAPDLAGPASGFTMISAHLSDRNVESMLRGTILATGLISLILLLVFRNVRVGLICLVPNFVPAAMAFGLWGYLSGVIGLGASVVVAVAIGIIVDDTIHFVSKYLSGRRQGLSPPEAVRETFRTVGPALWATTAILVAGFLVFASSGYEPSWTLGVLVSITIGIALIADVLLLPALLMAVDRKDS</sequence>